<dbReference type="InterPro" id="IPR038563">
    <property type="entry name" value="Endonuclease_7_sf"/>
</dbReference>
<evidence type="ECO:0000313" key="1">
    <source>
        <dbReference type="EMBL" id="ANH51084.1"/>
    </source>
</evidence>
<dbReference type="Pfam" id="PF02945">
    <property type="entry name" value="Endonuclease_7"/>
    <property type="match status" value="1"/>
</dbReference>
<keyword evidence="1" id="KW-0540">Nuclease</keyword>
<dbReference type="InterPro" id="IPR004211">
    <property type="entry name" value="Endonuclease_7"/>
</dbReference>
<dbReference type="Gene3D" id="3.40.1800.10">
    <property type="entry name" value="His-Me finger endonucleases"/>
    <property type="match status" value="1"/>
</dbReference>
<dbReference type="GO" id="GO:0004519">
    <property type="term" value="F:endonuclease activity"/>
    <property type="evidence" value="ECO:0007669"/>
    <property type="project" value="UniProtKB-KW"/>
</dbReference>
<evidence type="ECO:0000313" key="2">
    <source>
        <dbReference type="Proteomes" id="UP000222360"/>
    </source>
</evidence>
<dbReference type="OrthoDB" id="27676at10239"/>
<dbReference type="InterPro" id="IPR044925">
    <property type="entry name" value="His-Me_finger_sf"/>
</dbReference>
<gene>
    <name evidence="1" type="ORF">VSW3_8</name>
</gene>
<dbReference type="SUPFAM" id="SSF54060">
    <property type="entry name" value="His-Me finger endonucleases"/>
    <property type="match status" value="1"/>
</dbReference>
<sequence length="125" mass="13763">MQRLTNGAIAAYRQQLLAGKQHGLCALCQRRPTVPCLDHCHSDGVVRGVLCRGCNALLGKIENNAARNGLGKDTDLFTYLMRIPEYISYGRRGGTGILHPTHKTPEEKRIARNLKAQKARAAKKA</sequence>
<keyword evidence="2" id="KW-1185">Reference proteome</keyword>
<proteinExistence type="predicted"/>
<organism evidence="1 2">
    <name type="scientific">Pseudomonas phage VSW-3</name>
    <dbReference type="NCBI Taxonomy" id="1852562"/>
    <lineage>
        <taxon>Viruses</taxon>
        <taxon>Duplodnaviria</taxon>
        <taxon>Heunggongvirae</taxon>
        <taxon>Uroviricota</taxon>
        <taxon>Caudoviricetes</taxon>
        <taxon>Autographivirales</taxon>
        <taxon>Autonotataviridae</taxon>
        <taxon>Napahaivirus</taxon>
        <taxon>Napahaivirus VSW3</taxon>
    </lineage>
</organism>
<accession>A0A173GCJ1</accession>
<keyword evidence="1" id="KW-0378">Hydrolase</keyword>
<keyword evidence="1" id="KW-0255">Endonuclease</keyword>
<name>A0A173GCJ1_9CAUD</name>
<reference evidence="1 2" key="1">
    <citation type="submission" date="2016-04" db="EMBL/GenBank/DDBJ databases">
        <title>Complete genome of Pseudomonas fluorescens phage VSW-3.</title>
        <authorList>
            <person name="Zhang C.-J."/>
            <person name="Wei Y.-L."/>
            <person name="Ji X.-L."/>
        </authorList>
    </citation>
    <scope>NUCLEOTIDE SEQUENCE [LARGE SCALE GENOMIC DNA]</scope>
</reference>
<protein>
    <submittedName>
        <fullName evidence="1">Endonuclease</fullName>
    </submittedName>
</protein>
<dbReference type="EMBL" id="KX066068">
    <property type="protein sequence ID" value="ANH51084.1"/>
    <property type="molecule type" value="Genomic_DNA"/>
</dbReference>
<dbReference type="Proteomes" id="UP000222360">
    <property type="component" value="Segment"/>
</dbReference>